<dbReference type="Gene3D" id="1.10.8.10">
    <property type="entry name" value="DNA helicase RuvA subunit, C-terminal domain"/>
    <property type="match status" value="1"/>
</dbReference>
<feature type="compositionally biased region" description="Polar residues" evidence="1">
    <location>
        <begin position="691"/>
        <end position="708"/>
    </location>
</feature>
<dbReference type="OMA" id="NAISACF"/>
<feature type="compositionally biased region" description="Basic and acidic residues" evidence="1">
    <location>
        <begin position="756"/>
        <end position="766"/>
    </location>
</feature>
<dbReference type="GO" id="GO:0043130">
    <property type="term" value="F:ubiquitin binding"/>
    <property type="evidence" value="ECO:0007669"/>
    <property type="project" value="InterPro"/>
</dbReference>
<dbReference type="EMBL" id="APAU02000019">
    <property type="protein sequence ID" value="EUB61573.1"/>
    <property type="molecule type" value="Genomic_DNA"/>
</dbReference>
<dbReference type="GeneID" id="36339352"/>
<dbReference type="SMART" id="SM00546">
    <property type="entry name" value="CUE"/>
    <property type="match status" value="1"/>
</dbReference>
<dbReference type="CTD" id="36339352"/>
<feature type="region of interest" description="Disordered" evidence="1">
    <location>
        <begin position="536"/>
        <end position="559"/>
    </location>
</feature>
<evidence type="ECO:0000313" key="4">
    <source>
        <dbReference type="Proteomes" id="UP000019149"/>
    </source>
</evidence>
<dbReference type="PANTHER" id="PTHR21494">
    <property type="entry name" value="ACTIVATING SIGNAL COINTEGRATOR 1 COMPLEX SUBUNIT 2 ASC-1 COMPLEX SUBUNIT P100"/>
    <property type="match status" value="1"/>
</dbReference>
<reference evidence="3 4" key="1">
    <citation type="journal article" date="2013" name="Nat. Genet.">
        <title>The genome of the hydatid tapeworm Echinococcus granulosus.</title>
        <authorList>
            <person name="Zheng H."/>
            <person name="Zhang W."/>
            <person name="Zhang L."/>
            <person name="Zhang Z."/>
            <person name="Li J."/>
            <person name="Lu G."/>
            <person name="Zhu Y."/>
            <person name="Wang Y."/>
            <person name="Huang Y."/>
            <person name="Liu J."/>
            <person name="Kang H."/>
            <person name="Chen J."/>
            <person name="Wang L."/>
            <person name="Chen A."/>
            <person name="Yu S."/>
            <person name="Gao Z."/>
            <person name="Jin L."/>
            <person name="Gu W."/>
            <person name="Wang Z."/>
            <person name="Zhao L."/>
            <person name="Shi B."/>
            <person name="Wen H."/>
            <person name="Lin R."/>
            <person name="Jones M.K."/>
            <person name="Brejova B."/>
            <person name="Vinar T."/>
            <person name="Zhao G."/>
            <person name="McManus D.P."/>
            <person name="Chen Z."/>
            <person name="Zhou Y."/>
            <person name="Wang S."/>
        </authorList>
    </citation>
    <scope>NUCLEOTIDE SEQUENCE [LARGE SCALE GENOMIC DNA]</scope>
</reference>
<feature type="compositionally biased region" description="Gly residues" evidence="1">
    <location>
        <begin position="550"/>
        <end position="559"/>
    </location>
</feature>
<evidence type="ECO:0000256" key="1">
    <source>
        <dbReference type="SAM" id="MobiDB-lite"/>
    </source>
</evidence>
<feature type="domain" description="CUE" evidence="2">
    <location>
        <begin position="443"/>
        <end position="486"/>
    </location>
</feature>
<accession>W6UKG9</accession>
<dbReference type="AlphaFoldDB" id="W6UKG9"/>
<keyword evidence="4" id="KW-1185">Reference proteome</keyword>
<evidence type="ECO:0000313" key="3">
    <source>
        <dbReference type="EMBL" id="EUB61573.1"/>
    </source>
</evidence>
<evidence type="ECO:0000259" key="2">
    <source>
        <dbReference type="PROSITE" id="PS51140"/>
    </source>
</evidence>
<organism evidence="3 4">
    <name type="scientific">Echinococcus granulosus</name>
    <name type="common">Hydatid tapeworm</name>
    <dbReference type="NCBI Taxonomy" id="6210"/>
    <lineage>
        <taxon>Eukaryota</taxon>
        <taxon>Metazoa</taxon>
        <taxon>Spiralia</taxon>
        <taxon>Lophotrochozoa</taxon>
        <taxon>Platyhelminthes</taxon>
        <taxon>Cestoda</taxon>
        <taxon>Eucestoda</taxon>
        <taxon>Cyclophyllidea</taxon>
        <taxon>Taeniidae</taxon>
        <taxon>Echinococcus</taxon>
        <taxon>Echinococcus granulosus group</taxon>
    </lineage>
</organism>
<dbReference type="InterPro" id="IPR003892">
    <property type="entry name" value="CUE"/>
</dbReference>
<dbReference type="SUPFAM" id="SSF46934">
    <property type="entry name" value="UBA-like"/>
    <property type="match status" value="1"/>
</dbReference>
<dbReference type="OrthoDB" id="5577209at2759"/>
<gene>
    <name evidence="3" type="ORF">EGR_03637</name>
</gene>
<comment type="caution">
    <text evidence="3">The sequence shown here is derived from an EMBL/GenBank/DDBJ whole genome shotgun (WGS) entry which is preliminary data.</text>
</comment>
<feature type="compositionally biased region" description="Gly residues" evidence="1">
    <location>
        <begin position="736"/>
        <end position="751"/>
    </location>
</feature>
<dbReference type="Proteomes" id="UP000019149">
    <property type="component" value="Unassembled WGS sequence"/>
</dbReference>
<feature type="region of interest" description="Disordered" evidence="1">
    <location>
        <begin position="591"/>
        <end position="766"/>
    </location>
</feature>
<name>W6UKG9_ECHGR</name>
<dbReference type="RefSeq" id="XP_024352769.1">
    <property type="nucleotide sequence ID" value="XM_024492886.1"/>
</dbReference>
<sequence>MASKSITEQFRKSEIDEKTYTLIDSHWVVQKQLPTFRIPNAQDVSSSGSSQWLEDMNTLISYYSNILTSPFDKFWVEVKHQKSLALSMHAFLEHCPRDPKRFAFPKRFVDSVSQLYALVLLILLRASKSTESKDMFLRSFEHENIIYNGAVFDIPCLIDLAVLYGNSFPDIVTTIFRSVFGTGGKFADDAVSVICRATTVFEQIEKGVSGWQFDGRHQFTSSNSDTIDIVSETIDYIANAGRSLGIFLTFLSPINPSIAEFCIQRNVISSLANFYSTTIVTIRDHILRSMTWSTEKKSVLLNKLAIAAAALVKTVRVGLVEPGLVHRIMQMTFDGSDASSNQSLMEATNTLIAVMVDMLNHPEFATAYARLYPVDDEIILIRENANSINVDKDQLEYLRNAFSRLFEESSAKLVNSDGAEVAPPPVEEMLRGTMDEEPQPGPSRPPQFLAVKAVLPATNDDLIERCLEYYNNDSQSAITALLDGSVPLGVSDPDSVKPTTQYRPDQLWQGKRQNDVTMQPLSKAEREHISQLAVSVWDDDDGNPENGGDVENGGKGGARFFGERQVDLTYEDEYDDTYDVEVGAKMEPLDEEEAENAELGGAFDQPEKSQRPASPTQDAQRADRGKHRYRQEPFDPQPRQNVLPIENPENVRWRRQQAAANRAMRYGRDRIIKRSGVPPQLIPPKFEKKSPSQSLDGLSNSGRGNPTKTDGEAGPSTQNGRGGSRSEHLRGHRNSRGGGGRGRASGRGGGNTYANRLKERYGAHGR</sequence>
<dbReference type="InterPro" id="IPR009060">
    <property type="entry name" value="UBA-like_sf"/>
</dbReference>
<protein>
    <submittedName>
        <fullName evidence="3">Activating signal cointegrator 1 complex subunit</fullName>
    </submittedName>
</protein>
<dbReference type="PROSITE" id="PS51140">
    <property type="entry name" value="CUE"/>
    <property type="match status" value="1"/>
</dbReference>
<proteinExistence type="predicted"/>
<dbReference type="PANTHER" id="PTHR21494:SF0">
    <property type="entry name" value="ACTIVATING SIGNAL COINTEGRATOR 1 COMPLEX SUBUNIT 2"/>
    <property type="match status" value="1"/>
</dbReference>
<dbReference type="InterPro" id="IPR052586">
    <property type="entry name" value="ASCC2"/>
</dbReference>
<dbReference type="STRING" id="6210.W6UKG9"/>
<dbReference type="KEGG" id="egl:EGR_03637"/>